<feature type="transmembrane region" description="Helical" evidence="7">
    <location>
        <begin position="192"/>
        <end position="209"/>
    </location>
</feature>
<comment type="pathway">
    <text evidence="7">Protein modification; lipoprotein biosynthesis (diacylglyceryl transfer).</text>
</comment>
<comment type="similarity">
    <text evidence="1 7">Belongs to the Lgt family.</text>
</comment>
<feature type="region of interest" description="Disordered" evidence="8">
    <location>
        <begin position="252"/>
        <end position="273"/>
    </location>
</feature>
<evidence type="ECO:0000313" key="9">
    <source>
        <dbReference type="EMBL" id="MDW5598487.1"/>
    </source>
</evidence>
<reference evidence="10" key="1">
    <citation type="submission" date="2023-07" db="EMBL/GenBank/DDBJ databases">
        <title>Conexibacter stalactiti sp. nov., isolated from stalactites in a lava cave and emended description of the genus Conexibacter.</title>
        <authorList>
            <person name="Lee S.D."/>
        </authorList>
    </citation>
    <scope>NUCLEOTIDE SEQUENCE [LARGE SCALE GENOMIC DNA]</scope>
    <source>
        <strain evidence="10">KCTC 39840</strain>
    </source>
</reference>
<evidence type="ECO:0000256" key="6">
    <source>
        <dbReference type="ARBA" id="ARBA00023136"/>
    </source>
</evidence>
<dbReference type="Pfam" id="PF01790">
    <property type="entry name" value="LGT"/>
    <property type="match status" value="1"/>
</dbReference>
<feature type="transmembrane region" description="Helical" evidence="7">
    <location>
        <begin position="221"/>
        <end position="242"/>
    </location>
</feature>
<accession>A0ABU4HYT4</accession>
<feature type="transmembrane region" description="Helical" evidence="7">
    <location>
        <begin position="109"/>
        <end position="127"/>
    </location>
</feature>
<comment type="caution">
    <text evidence="9">The sequence shown here is derived from an EMBL/GenBank/DDBJ whole genome shotgun (WGS) entry which is preliminary data.</text>
</comment>
<dbReference type="PANTHER" id="PTHR30589:SF0">
    <property type="entry name" value="PHOSPHATIDYLGLYCEROL--PROLIPOPROTEIN DIACYLGLYCERYL TRANSFERASE"/>
    <property type="match status" value="1"/>
</dbReference>
<keyword evidence="2 7" id="KW-1003">Cell membrane</keyword>
<evidence type="ECO:0000256" key="1">
    <source>
        <dbReference type="ARBA" id="ARBA00007150"/>
    </source>
</evidence>
<dbReference type="EC" id="2.5.1.145" evidence="7"/>
<evidence type="ECO:0000256" key="4">
    <source>
        <dbReference type="ARBA" id="ARBA00022692"/>
    </source>
</evidence>
<feature type="binding site" evidence="7">
    <location>
        <position position="128"/>
    </location>
    <ligand>
        <name>a 1,2-diacyl-sn-glycero-3-phospho-(1'-sn-glycerol)</name>
        <dbReference type="ChEBI" id="CHEBI:64716"/>
    </ligand>
</feature>
<evidence type="ECO:0000256" key="8">
    <source>
        <dbReference type="SAM" id="MobiDB-lite"/>
    </source>
</evidence>
<keyword evidence="4 7" id="KW-0812">Transmembrane</keyword>
<evidence type="ECO:0000313" key="10">
    <source>
        <dbReference type="Proteomes" id="UP001284601"/>
    </source>
</evidence>
<feature type="transmembrane region" description="Helical" evidence="7">
    <location>
        <begin position="167"/>
        <end position="185"/>
    </location>
</feature>
<protein>
    <recommendedName>
        <fullName evidence="7">Phosphatidylglycerol--prolipoprotein diacylglyceryl transferase</fullName>
        <ecNumber evidence="7">2.5.1.145</ecNumber>
    </recommendedName>
</protein>
<sequence length="273" mass="30108">MLRSIDVFGLELQTFGIFFALNFLCWAAVVARRLKEIHKPVDWAYEILFVALIGGLIGARGYFLLQNWDDVKDDFFGNIFSGSGLIWYGGLIGGVIAVLIWAKWRGFMSLALVDMAAIGLPLGYAIGRIGCQISGDGDYGKESDLPWAMGFPHGSVPTDPGVEVQPTPIYETLSMGLLAFVLWNLRDRFRPGVLFGFYLIGAGVERFLVEFARRNESVVGFMTAAQVESLVMFLLGVVWLLVMRARNGGTLIGEGRPQPPAPRDAKRRRPATA</sequence>
<evidence type="ECO:0000256" key="5">
    <source>
        <dbReference type="ARBA" id="ARBA00022989"/>
    </source>
</evidence>
<evidence type="ECO:0000256" key="3">
    <source>
        <dbReference type="ARBA" id="ARBA00022679"/>
    </source>
</evidence>
<keyword evidence="3 7" id="KW-0808">Transferase</keyword>
<feature type="transmembrane region" description="Helical" evidence="7">
    <location>
        <begin position="12"/>
        <end position="31"/>
    </location>
</feature>
<organism evidence="9 10">
    <name type="scientific">Conexibacter stalactiti</name>
    <dbReference type="NCBI Taxonomy" id="1940611"/>
    <lineage>
        <taxon>Bacteria</taxon>
        <taxon>Bacillati</taxon>
        <taxon>Actinomycetota</taxon>
        <taxon>Thermoleophilia</taxon>
        <taxon>Solirubrobacterales</taxon>
        <taxon>Conexibacteraceae</taxon>
        <taxon>Conexibacter</taxon>
    </lineage>
</organism>
<feature type="transmembrane region" description="Helical" evidence="7">
    <location>
        <begin position="85"/>
        <end position="102"/>
    </location>
</feature>
<dbReference type="RefSeq" id="WP_318601016.1">
    <property type="nucleotide sequence ID" value="NZ_JAWSTH010000145.1"/>
</dbReference>
<keyword evidence="6 7" id="KW-0472">Membrane</keyword>
<dbReference type="PANTHER" id="PTHR30589">
    <property type="entry name" value="PROLIPOPROTEIN DIACYLGLYCERYL TRANSFERASE"/>
    <property type="match status" value="1"/>
</dbReference>
<name>A0ABU4HYT4_9ACTN</name>
<dbReference type="EMBL" id="JAWSTH010000145">
    <property type="protein sequence ID" value="MDW5598487.1"/>
    <property type="molecule type" value="Genomic_DNA"/>
</dbReference>
<gene>
    <name evidence="7" type="primary">lgt</name>
    <name evidence="9" type="ORF">R7226_29270</name>
</gene>
<keyword evidence="10" id="KW-1185">Reference proteome</keyword>
<dbReference type="HAMAP" id="MF_01147">
    <property type="entry name" value="Lgt"/>
    <property type="match status" value="1"/>
</dbReference>
<keyword evidence="5 7" id="KW-1133">Transmembrane helix</keyword>
<comment type="function">
    <text evidence="7">Catalyzes the transfer of the diacylglyceryl group from phosphatidylglycerol to the sulfhydryl group of the N-terminal cysteine of a prolipoprotein, the first step in the formation of mature lipoproteins.</text>
</comment>
<evidence type="ECO:0000256" key="7">
    <source>
        <dbReference type="HAMAP-Rule" id="MF_01147"/>
    </source>
</evidence>
<dbReference type="InterPro" id="IPR001640">
    <property type="entry name" value="Lgt"/>
</dbReference>
<dbReference type="GO" id="GO:0008961">
    <property type="term" value="F:phosphatidylglycerol-prolipoprotein diacylglyceryl transferase activity"/>
    <property type="evidence" value="ECO:0007669"/>
    <property type="project" value="UniProtKB-EC"/>
</dbReference>
<comment type="subcellular location">
    <subcellularLocation>
        <location evidence="7">Cell membrane</location>
        <topology evidence="7">Multi-pass membrane protein</topology>
    </subcellularLocation>
</comment>
<proteinExistence type="inferred from homology"/>
<dbReference type="Proteomes" id="UP001284601">
    <property type="component" value="Unassembled WGS sequence"/>
</dbReference>
<feature type="transmembrane region" description="Helical" evidence="7">
    <location>
        <begin position="43"/>
        <end position="65"/>
    </location>
</feature>
<evidence type="ECO:0000256" key="2">
    <source>
        <dbReference type="ARBA" id="ARBA00022475"/>
    </source>
</evidence>
<comment type="catalytic activity">
    <reaction evidence="7">
        <text>L-cysteinyl-[prolipoprotein] + a 1,2-diacyl-sn-glycero-3-phospho-(1'-sn-glycerol) = an S-1,2-diacyl-sn-glyceryl-L-cysteinyl-[prolipoprotein] + sn-glycerol 1-phosphate + H(+)</text>
        <dbReference type="Rhea" id="RHEA:56712"/>
        <dbReference type="Rhea" id="RHEA-COMP:14679"/>
        <dbReference type="Rhea" id="RHEA-COMP:14680"/>
        <dbReference type="ChEBI" id="CHEBI:15378"/>
        <dbReference type="ChEBI" id="CHEBI:29950"/>
        <dbReference type="ChEBI" id="CHEBI:57685"/>
        <dbReference type="ChEBI" id="CHEBI:64716"/>
        <dbReference type="ChEBI" id="CHEBI:140658"/>
        <dbReference type="EC" id="2.5.1.145"/>
    </reaction>
</comment>
<reference evidence="9 10" key="2">
    <citation type="submission" date="2023-10" db="EMBL/GenBank/DDBJ databases">
        <authorList>
            <person name="Han X.F."/>
        </authorList>
    </citation>
    <scope>NUCLEOTIDE SEQUENCE [LARGE SCALE GENOMIC DNA]</scope>
    <source>
        <strain evidence="9 10">KCTC 39840</strain>
    </source>
</reference>